<dbReference type="AlphaFoldDB" id="A0A430FS82"/>
<evidence type="ECO:0000313" key="10">
    <source>
        <dbReference type="Proteomes" id="UP000287609"/>
    </source>
</evidence>
<dbReference type="Gene3D" id="3.40.50.850">
    <property type="entry name" value="Isochorismatase-like"/>
    <property type="match status" value="1"/>
</dbReference>
<dbReference type="GO" id="GO:0008936">
    <property type="term" value="F:nicotinamidase activity"/>
    <property type="evidence" value="ECO:0007669"/>
    <property type="project" value="UniProtKB-EC"/>
</dbReference>
<evidence type="ECO:0000256" key="1">
    <source>
        <dbReference type="ARBA" id="ARBA00006336"/>
    </source>
</evidence>
<evidence type="ECO:0000256" key="2">
    <source>
        <dbReference type="ARBA" id="ARBA00022642"/>
    </source>
</evidence>
<dbReference type="PANTHER" id="PTHR11080:SF2">
    <property type="entry name" value="LD05707P"/>
    <property type="match status" value="1"/>
</dbReference>
<reference evidence="9 10" key="1">
    <citation type="submission" date="2018-09" db="EMBL/GenBank/DDBJ databases">
        <title>Characterization of the phylogenetic diversity of five novel species belonging to the genus Bifidobacterium.</title>
        <authorList>
            <person name="Lugli G.A."/>
            <person name="Duranti S."/>
            <person name="Milani C."/>
        </authorList>
    </citation>
    <scope>NUCLEOTIDE SEQUENCE [LARGE SCALE GENOMIC DNA]</scope>
    <source>
        <strain evidence="9 10">2036B</strain>
    </source>
</reference>
<proteinExistence type="inferred from homology"/>
<evidence type="ECO:0000313" key="9">
    <source>
        <dbReference type="EMBL" id="RSX55752.1"/>
    </source>
</evidence>
<keyword evidence="3" id="KW-0479">Metal-binding</keyword>
<comment type="pathway">
    <text evidence="5">Cofactor biosynthesis; nicotinate biosynthesis; nicotinate from nicotinamide: step 1/1.</text>
</comment>
<dbReference type="RefSeq" id="WP_125962949.1">
    <property type="nucleotide sequence ID" value="NZ_QXGM01000001.1"/>
</dbReference>
<dbReference type="Pfam" id="PF00857">
    <property type="entry name" value="Isochorismatase"/>
    <property type="match status" value="1"/>
</dbReference>
<dbReference type="GO" id="GO:0046872">
    <property type="term" value="F:metal ion binding"/>
    <property type="evidence" value="ECO:0007669"/>
    <property type="project" value="UniProtKB-KW"/>
</dbReference>
<evidence type="ECO:0000259" key="8">
    <source>
        <dbReference type="Pfam" id="PF00857"/>
    </source>
</evidence>
<dbReference type="InterPro" id="IPR000868">
    <property type="entry name" value="Isochorismatase-like_dom"/>
</dbReference>
<dbReference type="Proteomes" id="UP000287609">
    <property type="component" value="Unassembled WGS sequence"/>
</dbReference>
<dbReference type="EC" id="3.5.1.19" evidence="6"/>
<dbReference type="GO" id="GO:0019363">
    <property type="term" value="P:pyridine nucleotide biosynthetic process"/>
    <property type="evidence" value="ECO:0007669"/>
    <property type="project" value="UniProtKB-KW"/>
</dbReference>
<comment type="similarity">
    <text evidence="1">Belongs to the isochorismatase family.</text>
</comment>
<dbReference type="SUPFAM" id="SSF52499">
    <property type="entry name" value="Isochorismatase-like hydrolases"/>
    <property type="match status" value="1"/>
</dbReference>
<keyword evidence="2" id="KW-0662">Pyridine nucleotide biosynthesis</keyword>
<gene>
    <name evidence="9" type="ORF">D2E26_0315</name>
</gene>
<dbReference type="InterPro" id="IPR052347">
    <property type="entry name" value="Isochorismatase_Nicotinamidase"/>
</dbReference>
<dbReference type="InterPro" id="IPR036380">
    <property type="entry name" value="Isochorismatase-like_sf"/>
</dbReference>
<comment type="caution">
    <text evidence="9">The sequence shown here is derived from an EMBL/GenBank/DDBJ whole genome shotgun (WGS) entry which is preliminary data.</text>
</comment>
<keyword evidence="4" id="KW-0378">Hydrolase</keyword>
<protein>
    <recommendedName>
        <fullName evidence="6">nicotinamidase</fullName>
        <ecNumber evidence="6">3.5.1.19</ecNumber>
    </recommendedName>
    <alternativeName>
        <fullName evidence="7">Nicotinamide deamidase</fullName>
    </alternativeName>
</protein>
<evidence type="ECO:0000256" key="3">
    <source>
        <dbReference type="ARBA" id="ARBA00022723"/>
    </source>
</evidence>
<keyword evidence="10" id="KW-1185">Reference proteome</keyword>
<dbReference type="OrthoDB" id="9791276at2"/>
<sequence length="208" mass="22977">MRRALIVVDMQPTFCEGGELAVMGGNALAQRIHTFIEQHRDIYDYVCTTQDWHIKPGNHWSATPDFIDSWPRHGVACTPHARLHPQIAALAIDHHFYKGQYSAAYSGFEGVEDATEHMQTPEQVQQLLKDGHTLDAALHQAQITDVDVIGLAQSHCVKDTALDAQQRGYHTRVLTDLTLPVSAEMGKAAAAQMQSAGIELLTAQESLQ</sequence>
<organism evidence="9 10">
    <name type="scientific">Bifidobacterium dolichotidis</name>
    <dbReference type="NCBI Taxonomy" id="2306976"/>
    <lineage>
        <taxon>Bacteria</taxon>
        <taxon>Bacillati</taxon>
        <taxon>Actinomycetota</taxon>
        <taxon>Actinomycetes</taxon>
        <taxon>Bifidobacteriales</taxon>
        <taxon>Bifidobacteriaceae</taxon>
        <taxon>Bifidobacterium</taxon>
    </lineage>
</organism>
<evidence type="ECO:0000256" key="7">
    <source>
        <dbReference type="ARBA" id="ARBA00043224"/>
    </source>
</evidence>
<evidence type="ECO:0000256" key="5">
    <source>
        <dbReference type="ARBA" id="ARBA00037900"/>
    </source>
</evidence>
<feature type="domain" description="Isochorismatase-like" evidence="8">
    <location>
        <begin position="4"/>
        <end position="205"/>
    </location>
</feature>
<evidence type="ECO:0000256" key="4">
    <source>
        <dbReference type="ARBA" id="ARBA00022801"/>
    </source>
</evidence>
<dbReference type="PANTHER" id="PTHR11080">
    <property type="entry name" value="PYRAZINAMIDASE/NICOTINAMIDASE"/>
    <property type="match status" value="1"/>
</dbReference>
<evidence type="ECO:0000256" key="6">
    <source>
        <dbReference type="ARBA" id="ARBA00039017"/>
    </source>
</evidence>
<accession>A0A430FS82</accession>
<name>A0A430FS82_9BIFI</name>
<dbReference type="EMBL" id="QXGM01000001">
    <property type="protein sequence ID" value="RSX55752.1"/>
    <property type="molecule type" value="Genomic_DNA"/>
</dbReference>